<organism evidence="2 3">
    <name type="scientific">Mortierella isabellina</name>
    <name type="common">Filamentous fungus</name>
    <name type="synonym">Umbelopsis isabellina</name>
    <dbReference type="NCBI Taxonomy" id="91625"/>
    <lineage>
        <taxon>Eukaryota</taxon>
        <taxon>Fungi</taxon>
        <taxon>Fungi incertae sedis</taxon>
        <taxon>Mucoromycota</taxon>
        <taxon>Mucoromycotina</taxon>
        <taxon>Umbelopsidomycetes</taxon>
        <taxon>Umbelopsidales</taxon>
        <taxon>Umbelopsidaceae</taxon>
        <taxon>Umbelopsis</taxon>
    </lineage>
</organism>
<proteinExistence type="predicted"/>
<keyword evidence="1" id="KW-0812">Transmembrane</keyword>
<reference evidence="2" key="1">
    <citation type="submission" date="2020-12" db="EMBL/GenBank/DDBJ databases">
        <title>Metabolic potential, ecology and presence of endohyphal bacteria is reflected in genomic diversity of Mucoromycotina.</title>
        <authorList>
            <person name="Muszewska A."/>
            <person name="Okrasinska A."/>
            <person name="Steczkiewicz K."/>
            <person name="Drgas O."/>
            <person name="Orlowska M."/>
            <person name="Perlinska-Lenart U."/>
            <person name="Aleksandrzak-Piekarczyk T."/>
            <person name="Szatraj K."/>
            <person name="Zielenkiewicz U."/>
            <person name="Pilsyk S."/>
            <person name="Malc E."/>
            <person name="Mieczkowski P."/>
            <person name="Kruszewska J.S."/>
            <person name="Biernat P."/>
            <person name="Pawlowska J."/>
        </authorList>
    </citation>
    <scope>NUCLEOTIDE SEQUENCE</scope>
    <source>
        <strain evidence="2">WA0000067209</strain>
    </source>
</reference>
<feature type="transmembrane region" description="Helical" evidence="1">
    <location>
        <begin position="218"/>
        <end position="236"/>
    </location>
</feature>
<sequence>MRSSIDLLTDQLESTGQQVTYLRTRLSRIESSSMLLIDQIKQVVDVPESTINTDDPTGWQEDKYRKIRKHLQQLISQAERTLISNGLEDTEEVLVDDDQAVINHKIKINQNESESISQQFTELMKAVDENGEYVCARCHAKPKMEGNKNHLQLVAAKLGIPEDFIITLLRMVPYLARHAFSAFTLLTAILPALRSILGRRKAKLLPKMKVVSVNRTKTAILSEVIYFAILAVTYTSEMFGEDGAFSAIILRGKELWQAIINRDTTDIDADSDDTEKRRQRMLCSFGNLVNKLYAFIETNERNEKNVKKVVSNTVKVENFVGKLTKASRARSSPLMSLATLIIYAAGIVGAWQVSKRSTLS</sequence>
<gene>
    <name evidence="2" type="ORF">INT43_005990</name>
</gene>
<keyword evidence="1" id="KW-0472">Membrane</keyword>
<evidence type="ECO:0000313" key="3">
    <source>
        <dbReference type="Proteomes" id="UP000654370"/>
    </source>
</evidence>
<feature type="transmembrane region" description="Helical" evidence="1">
    <location>
        <begin position="334"/>
        <end position="353"/>
    </location>
</feature>
<dbReference type="OrthoDB" id="2392825at2759"/>
<dbReference type="AlphaFoldDB" id="A0A8H7PJB9"/>
<keyword evidence="1" id="KW-1133">Transmembrane helix</keyword>
<feature type="transmembrane region" description="Helical" evidence="1">
    <location>
        <begin position="179"/>
        <end position="197"/>
    </location>
</feature>
<protein>
    <submittedName>
        <fullName evidence="2">Uncharacterized protein</fullName>
    </submittedName>
</protein>
<accession>A0A8H7PJB9</accession>
<keyword evidence="3" id="KW-1185">Reference proteome</keyword>
<name>A0A8H7PJB9_MORIS</name>
<evidence type="ECO:0000313" key="2">
    <source>
        <dbReference type="EMBL" id="KAG2174928.1"/>
    </source>
</evidence>
<evidence type="ECO:0000256" key="1">
    <source>
        <dbReference type="SAM" id="Phobius"/>
    </source>
</evidence>
<comment type="caution">
    <text evidence="2">The sequence shown here is derived from an EMBL/GenBank/DDBJ whole genome shotgun (WGS) entry which is preliminary data.</text>
</comment>
<dbReference type="EMBL" id="JAEPQZ010000012">
    <property type="protein sequence ID" value="KAG2174928.1"/>
    <property type="molecule type" value="Genomic_DNA"/>
</dbReference>
<dbReference type="Proteomes" id="UP000654370">
    <property type="component" value="Unassembled WGS sequence"/>
</dbReference>